<feature type="domain" description="N-acetyltransferase" evidence="3">
    <location>
        <begin position="7"/>
        <end position="173"/>
    </location>
</feature>
<proteinExistence type="predicted"/>
<evidence type="ECO:0000313" key="5">
    <source>
        <dbReference type="Proteomes" id="UP001256827"/>
    </source>
</evidence>
<dbReference type="CDD" id="cd04301">
    <property type="entry name" value="NAT_SF"/>
    <property type="match status" value="1"/>
</dbReference>
<dbReference type="Pfam" id="PF13508">
    <property type="entry name" value="Acetyltransf_7"/>
    <property type="match status" value="1"/>
</dbReference>
<dbReference type="InterPro" id="IPR016181">
    <property type="entry name" value="Acyl_CoA_acyltransferase"/>
</dbReference>
<reference evidence="4 5" key="1">
    <citation type="submission" date="2023-09" db="EMBL/GenBank/DDBJ databases">
        <title>Complete Genome and Methylome dissection of Bacillus brevis NEB573 original source of BbsI restriction endonuclease.</title>
        <authorList>
            <person name="Fomenkov A."/>
            <person name="Roberts R.D."/>
        </authorList>
    </citation>
    <scope>NUCLEOTIDE SEQUENCE [LARGE SCALE GENOMIC DNA]</scope>
    <source>
        <strain evidence="4 5">NEB573</strain>
    </source>
</reference>
<dbReference type="PROSITE" id="PS51186">
    <property type="entry name" value="GNAT"/>
    <property type="match status" value="1"/>
</dbReference>
<dbReference type="PANTHER" id="PTHR43877">
    <property type="entry name" value="AMINOALKYLPHOSPHONATE N-ACETYLTRANSFERASE-RELATED-RELATED"/>
    <property type="match status" value="1"/>
</dbReference>
<evidence type="ECO:0000313" key="4">
    <source>
        <dbReference type="EMBL" id="WNC15949.1"/>
    </source>
</evidence>
<name>A0ABY9T7S6_BREBE</name>
<dbReference type="InterPro" id="IPR000182">
    <property type="entry name" value="GNAT_dom"/>
</dbReference>
<accession>A0ABY9T7S6</accession>
<dbReference type="RefSeq" id="WP_310770185.1">
    <property type="nucleotide sequence ID" value="NZ_CP134050.1"/>
</dbReference>
<dbReference type="Gene3D" id="3.40.630.30">
    <property type="match status" value="1"/>
</dbReference>
<dbReference type="EMBL" id="CP134050">
    <property type="protein sequence ID" value="WNC15949.1"/>
    <property type="molecule type" value="Genomic_DNA"/>
</dbReference>
<dbReference type="SUPFAM" id="SSF55729">
    <property type="entry name" value="Acyl-CoA N-acyltransferases (Nat)"/>
    <property type="match status" value="1"/>
</dbReference>
<evidence type="ECO:0000259" key="3">
    <source>
        <dbReference type="PROSITE" id="PS51186"/>
    </source>
</evidence>
<evidence type="ECO:0000256" key="2">
    <source>
        <dbReference type="ARBA" id="ARBA00023315"/>
    </source>
</evidence>
<organism evidence="4 5">
    <name type="scientific">Brevibacillus brevis</name>
    <name type="common">Bacillus brevis</name>
    <dbReference type="NCBI Taxonomy" id="1393"/>
    <lineage>
        <taxon>Bacteria</taxon>
        <taxon>Bacillati</taxon>
        <taxon>Bacillota</taxon>
        <taxon>Bacilli</taxon>
        <taxon>Bacillales</taxon>
        <taxon>Paenibacillaceae</taxon>
        <taxon>Brevibacillus</taxon>
    </lineage>
</organism>
<protein>
    <submittedName>
        <fullName evidence="4">GNAT family N-acetyltransferase</fullName>
    </submittedName>
</protein>
<keyword evidence="1" id="KW-0808">Transferase</keyword>
<dbReference type="InterPro" id="IPR050832">
    <property type="entry name" value="Bact_Acetyltransf"/>
</dbReference>
<evidence type="ECO:0000256" key="1">
    <source>
        <dbReference type="ARBA" id="ARBA00022679"/>
    </source>
</evidence>
<keyword evidence="2" id="KW-0012">Acyltransferase</keyword>
<sequence length="176" mass="20002">MNAKTCLTIRDATSRDREQLEKHLIEAYQQYERLMSPARWERYKEEMKMSAAGERAIAFLVAESGDRIVGSVQLFASSEEAYGRPELEIHSPIIRFLAVSPQARGQGIAVRLIRESVLRSRAAGADTLHLHTTDMMEAAVQLYERLGFKRAQDKDFFNGEAHVKSYWLDLLQTGIA</sequence>
<dbReference type="Proteomes" id="UP001256827">
    <property type="component" value="Chromosome"/>
</dbReference>
<gene>
    <name evidence="4" type="ORF">RGB73_06430</name>
</gene>
<keyword evidence="5" id="KW-1185">Reference proteome</keyword>